<evidence type="ECO:0000256" key="3">
    <source>
        <dbReference type="RuleBase" id="RU367036"/>
    </source>
</evidence>
<proteinExistence type="inferred from homology"/>
<organism evidence="5 6">
    <name type="scientific">Sinorhizobium terangae</name>
    <dbReference type="NCBI Taxonomy" id="110322"/>
    <lineage>
        <taxon>Bacteria</taxon>
        <taxon>Pseudomonadati</taxon>
        <taxon>Pseudomonadota</taxon>
        <taxon>Alphaproteobacteria</taxon>
        <taxon>Hyphomicrobiales</taxon>
        <taxon>Rhizobiaceae</taxon>
        <taxon>Sinorhizobium/Ensifer group</taxon>
        <taxon>Sinorhizobium</taxon>
    </lineage>
</organism>
<comment type="similarity">
    <text evidence="1 3">Belongs to the gamma-glutamylcyclotransferase family.</text>
</comment>
<feature type="active site" description="Proton acceptor" evidence="2">
    <location>
        <position position="81"/>
    </location>
</feature>
<dbReference type="PANTHER" id="PTHR12510">
    <property type="entry name" value="TROPONIN C-AKIN-1 PROTEIN"/>
    <property type="match status" value="1"/>
</dbReference>
<dbReference type="InterPro" id="IPR036568">
    <property type="entry name" value="GGCT-like_sf"/>
</dbReference>
<comment type="caution">
    <text evidence="5">The sequence shown here is derived from an EMBL/GenBank/DDBJ whole genome shotgun (WGS) entry which is preliminary data.</text>
</comment>
<evidence type="ECO:0000256" key="2">
    <source>
        <dbReference type="PIRSR" id="PIRSR639126-1"/>
    </source>
</evidence>
<feature type="domain" description="Gamma-glutamylcyclotransferase AIG2-like" evidence="4">
    <location>
        <begin position="7"/>
        <end position="113"/>
    </location>
</feature>
<dbReference type="OrthoDB" id="482277at2"/>
<dbReference type="PANTHER" id="PTHR12510:SF4">
    <property type="entry name" value="GAMMA-GLUTAMYLAMINECYCLOTRANSFERASE"/>
    <property type="match status" value="1"/>
</dbReference>
<keyword evidence="6" id="KW-1185">Reference proteome</keyword>
<dbReference type="Pfam" id="PF06094">
    <property type="entry name" value="GGACT"/>
    <property type="match status" value="1"/>
</dbReference>
<dbReference type="GO" id="GO:0016740">
    <property type="term" value="F:transferase activity"/>
    <property type="evidence" value="ECO:0007669"/>
    <property type="project" value="UniProtKB-KW"/>
</dbReference>
<dbReference type="RefSeq" id="WP_153436451.1">
    <property type="nucleotide sequence ID" value="NZ_CP121659.1"/>
</dbReference>
<sequence length="138" mass="16005">MSETTLVFVFGTLKRGFPLHGRGLARAHFVGFYRTARKYPMLIAGPWFAPMMLDEPGEGHRVRGELYEVDPDMLARIDRLEAVGRTGNFRKQIRIMPERFGPSCDAFTYFKARFLASPAHTEYLASYSDRRFVPPWRR</sequence>
<evidence type="ECO:0000256" key="1">
    <source>
        <dbReference type="ARBA" id="ARBA00008861"/>
    </source>
</evidence>
<dbReference type="EMBL" id="WITC01000007">
    <property type="protein sequence ID" value="MQX13317.1"/>
    <property type="molecule type" value="Genomic_DNA"/>
</dbReference>
<dbReference type="InterPro" id="IPR039126">
    <property type="entry name" value="GGACT"/>
</dbReference>
<evidence type="ECO:0000259" key="4">
    <source>
        <dbReference type="Pfam" id="PF06094"/>
    </source>
</evidence>
<accession>A0A6N7L5V0</accession>
<gene>
    <name evidence="5" type="ORF">GHK62_00690</name>
</gene>
<evidence type="ECO:0000313" key="5">
    <source>
        <dbReference type="EMBL" id="MQX13317.1"/>
    </source>
</evidence>
<name>A0A6N7L5V0_SINTE</name>
<reference evidence="5 6" key="1">
    <citation type="journal article" date="2013" name="Genome Biol.">
        <title>Comparative genomics of the core and accessory genomes of 48 Sinorhizobium strains comprising five genospecies.</title>
        <authorList>
            <person name="Sugawara M."/>
            <person name="Epstein B."/>
            <person name="Badgley B.D."/>
            <person name="Unno T."/>
            <person name="Xu L."/>
            <person name="Reese J."/>
            <person name="Gyaneshwar P."/>
            <person name="Denny R."/>
            <person name="Mudge J."/>
            <person name="Bharti A.K."/>
            <person name="Farmer A.D."/>
            <person name="May G.D."/>
            <person name="Woodward J.E."/>
            <person name="Medigue C."/>
            <person name="Vallenet D."/>
            <person name="Lajus A."/>
            <person name="Rouy Z."/>
            <person name="Martinez-Vaz B."/>
            <person name="Tiffin P."/>
            <person name="Young N.D."/>
            <person name="Sadowsky M.J."/>
        </authorList>
    </citation>
    <scope>NUCLEOTIDE SEQUENCE [LARGE SCALE GENOMIC DNA]</scope>
    <source>
        <strain evidence="5 6">USDA4894</strain>
    </source>
</reference>
<dbReference type="CDD" id="cd06661">
    <property type="entry name" value="GGCT_like"/>
    <property type="match status" value="1"/>
</dbReference>
<dbReference type="Gene3D" id="3.10.490.10">
    <property type="entry name" value="Gamma-glutamyl cyclotransferase-like"/>
    <property type="match status" value="1"/>
</dbReference>
<dbReference type="GO" id="GO:0005829">
    <property type="term" value="C:cytosol"/>
    <property type="evidence" value="ECO:0007669"/>
    <property type="project" value="TreeGrafter"/>
</dbReference>
<dbReference type="InterPro" id="IPR009288">
    <property type="entry name" value="AIG2-like_dom"/>
</dbReference>
<dbReference type="SUPFAM" id="SSF110857">
    <property type="entry name" value="Gamma-glutamyl cyclotransferase-like"/>
    <property type="match status" value="1"/>
</dbReference>
<dbReference type="AlphaFoldDB" id="A0A6N7L5V0"/>
<protein>
    <recommendedName>
        <fullName evidence="3">Gamma-glutamylcyclotransferase family protein</fullName>
    </recommendedName>
</protein>
<dbReference type="GO" id="GO:0061929">
    <property type="term" value="F:gamma-glutamylaminecyclotransferase activity"/>
    <property type="evidence" value="ECO:0007669"/>
    <property type="project" value="InterPro"/>
</dbReference>
<dbReference type="InterPro" id="IPR013024">
    <property type="entry name" value="GGCT-like"/>
</dbReference>
<keyword evidence="5" id="KW-0808">Transferase</keyword>
<evidence type="ECO:0000313" key="6">
    <source>
        <dbReference type="Proteomes" id="UP000439983"/>
    </source>
</evidence>
<dbReference type="Proteomes" id="UP000439983">
    <property type="component" value="Unassembled WGS sequence"/>
</dbReference>